<name>A0A9P6T2D4_9FUNG</name>
<evidence type="ECO:0000313" key="3">
    <source>
        <dbReference type="Proteomes" id="UP000703661"/>
    </source>
</evidence>
<dbReference type="AlphaFoldDB" id="A0A9P6T2D4"/>
<evidence type="ECO:0000256" key="1">
    <source>
        <dbReference type="SAM" id="MobiDB-lite"/>
    </source>
</evidence>
<dbReference type="Proteomes" id="UP000703661">
    <property type="component" value="Unassembled WGS sequence"/>
</dbReference>
<comment type="caution">
    <text evidence="2">The sequence shown here is derived from an EMBL/GenBank/DDBJ whole genome shotgun (WGS) entry which is preliminary data.</text>
</comment>
<feature type="compositionally biased region" description="Low complexity" evidence="1">
    <location>
        <begin position="320"/>
        <end position="332"/>
    </location>
</feature>
<organism evidence="2 3">
    <name type="scientific">Entomortierella chlamydospora</name>
    <dbReference type="NCBI Taxonomy" id="101097"/>
    <lineage>
        <taxon>Eukaryota</taxon>
        <taxon>Fungi</taxon>
        <taxon>Fungi incertae sedis</taxon>
        <taxon>Mucoromycota</taxon>
        <taxon>Mortierellomycotina</taxon>
        <taxon>Mortierellomycetes</taxon>
        <taxon>Mortierellales</taxon>
        <taxon>Mortierellaceae</taxon>
        <taxon>Entomortierella</taxon>
    </lineage>
</organism>
<sequence>MTMTTITIITTTTTTIIMIQVNKTCNIMDLTKEAMEASKVMDKAYTKEAMEASKAMDKVYTKEYRVETKDSRAGTKETKGSNPHIKEYRAETKEYKAGTKGSKPTTTPGGNGAMGQGPTPGGAIGGGFGGGSQGISNVNPLQHIGAGVGQLPPPINLQTRPSGGFKVRPDSSNQYAILMPASPTITTLSGEGGLVDDTSVPAQGTVTVAPLPLDYRHSITSSNDSWDDRSQDLGYSPHNTQTVLNQSRYYDATSSQHNSGRVFPSPNIATIPVAHSSEVRSPQDSSHEVKFDSIVSNGNVSSLNTFDRRHPQSHEGSEGSGSLFAVSSSASSRNPQDRFSRS</sequence>
<keyword evidence="3" id="KW-1185">Reference proteome</keyword>
<feature type="compositionally biased region" description="Gly residues" evidence="1">
    <location>
        <begin position="109"/>
        <end position="133"/>
    </location>
</feature>
<accession>A0A9P6T2D4</accession>
<feature type="region of interest" description="Disordered" evidence="1">
    <location>
        <begin position="302"/>
        <end position="342"/>
    </location>
</feature>
<protein>
    <submittedName>
        <fullName evidence="2">Uncharacterized protein</fullName>
    </submittedName>
</protein>
<feature type="compositionally biased region" description="Basic and acidic residues" evidence="1">
    <location>
        <begin position="306"/>
        <end position="317"/>
    </location>
</feature>
<reference evidence="2" key="1">
    <citation type="journal article" date="2020" name="Fungal Divers.">
        <title>Resolving the Mortierellaceae phylogeny through synthesis of multi-gene phylogenetics and phylogenomics.</title>
        <authorList>
            <person name="Vandepol N."/>
            <person name="Liber J."/>
            <person name="Desiro A."/>
            <person name="Na H."/>
            <person name="Kennedy M."/>
            <person name="Barry K."/>
            <person name="Grigoriev I.V."/>
            <person name="Miller A.N."/>
            <person name="O'Donnell K."/>
            <person name="Stajich J.E."/>
            <person name="Bonito G."/>
        </authorList>
    </citation>
    <scope>NUCLEOTIDE SEQUENCE</scope>
    <source>
        <strain evidence="2">NRRL 2769</strain>
    </source>
</reference>
<evidence type="ECO:0000313" key="2">
    <source>
        <dbReference type="EMBL" id="KAG0020146.1"/>
    </source>
</evidence>
<dbReference type="EMBL" id="JAAAID010000237">
    <property type="protein sequence ID" value="KAG0020146.1"/>
    <property type="molecule type" value="Genomic_DNA"/>
</dbReference>
<proteinExistence type="predicted"/>
<feature type="region of interest" description="Disordered" evidence="1">
    <location>
        <begin position="93"/>
        <end position="136"/>
    </location>
</feature>
<feature type="compositionally biased region" description="Low complexity" evidence="1">
    <location>
        <begin position="98"/>
        <end position="108"/>
    </location>
</feature>
<gene>
    <name evidence="2" type="ORF">BGZ80_004697</name>
</gene>